<feature type="region of interest" description="Disordered" evidence="1">
    <location>
        <begin position="190"/>
        <end position="212"/>
    </location>
</feature>
<reference evidence="2 3" key="2">
    <citation type="journal article" date="2014" name="J. Gen. Appl. Microbiol.">
        <title>The early diverging ascomycetous budding yeast Saitoella complicata has three histone deacetylases belonging to the Clr6, Hos2, and Rpd3 lineages.</title>
        <authorList>
            <person name="Nishida H."/>
            <person name="Matsumoto T."/>
            <person name="Kondo S."/>
            <person name="Hamamoto M."/>
            <person name="Yoshikawa H."/>
        </authorList>
    </citation>
    <scope>NUCLEOTIDE SEQUENCE [LARGE SCALE GENOMIC DNA]</scope>
    <source>
        <strain evidence="2 3">NRRL Y-17804</strain>
    </source>
</reference>
<feature type="region of interest" description="Disordered" evidence="1">
    <location>
        <begin position="1"/>
        <end position="22"/>
    </location>
</feature>
<name>A0A0E9NM54_SAICN</name>
<proteinExistence type="predicted"/>
<accession>A0A0E9NM54</accession>
<reference evidence="2 3" key="3">
    <citation type="journal article" date="2015" name="Genome Announc.">
        <title>Draft Genome Sequence of the Archiascomycetous Yeast Saitoella complicata.</title>
        <authorList>
            <person name="Yamauchi K."/>
            <person name="Kondo S."/>
            <person name="Hamamoto M."/>
            <person name="Takahashi Y."/>
            <person name="Ogura Y."/>
            <person name="Hayashi T."/>
            <person name="Nishida H."/>
        </authorList>
    </citation>
    <scope>NUCLEOTIDE SEQUENCE [LARGE SCALE GENOMIC DNA]</scope>
    <source>
        <strain evidence="2 3">NRRL Y-17804</strain>
    </source>
</reference>
<feature type="compositionally biased region" description="Basic and acidic residues" evidence="1">
    <location>
        <begin position="202"/>
        <end position="212"/>
    </location>
</feature>
<evidence type="ECO:0000313" key="3">
    <source>
        <dbReference type="Proteomes" id="UP000033140"/>
    </source>
</evidence>
<reference evidence="2 3" key="1">
    <citation type="journal article" date="2011" name="J. Gen. Appl. Microbiol.">
        <title>Draft genome sequencing of the enigmatic yeast Saitoella complicata.</title>
        <authorList>
            <person name="Nishida H."/>
            <person name="Hamamoto M."/>
            <person name="Sugiyama J."/>
        </authorList>
    </citation>
    <scope>NUCLEOTIDE SEQUENCE [LARGE SCALE GENOMIC DNA]</scope>
    <source>
        <strain evidence="2 3">NRRL Y-17804</strain>
    </source>
</reference>
<sequence>MRNCFPDRRHIPSQLGKGTRSSAPIGIPPSHFIALPSLASPSVKLTQQAAGSRQKEEKSHVDEFDDLYVQFVSDTHAFHVASAKSLPSTYHVLNLPGSRLLTSRRYFTLTIDVRCESERNDDHDHDGIVTCLSIRGLRKTVICVTVETSAGLPRKISSGRLARERVGEAARFKVAGDRIIPGILFRDPEQSIRPNGPRGHVRLPERAASKKS</sequence>
<keyword evidence="3" id="KW-1185">Reference proteome</keyword>
<feature type="compositionally biased region" description="Basic and acidic residues" evidence="1">
    <location>
        <begin position="1"/>
        <end position="10"/>
    </location>
</feature>
<dbReference type="EMBL" id="BACD03000038">
    <property type="protein sequence ID" value="GAO50914.1"/>
    <property type="molecule type" value="Genomic_DNA"/>
</dbReference>
<gene>
    <name evidence="2" type="ORF">G7K_5033-t1</name>
</gene>
<evidence type="ECO:0000256" key="1">
    <source>
        <dbReference type="SAM" id="MobiDB-lite"/>
    </source>
</evidence>
<evidence type="ECO:0000313" key="2">
    <source>
        <dbReference type="EMBL" id="GAO50914.1"/>
    </source>
</evidence>
<comment type="caution">
    <text evidence="2">The sequence shown here is derived from an EMBL/GenBank/DDBJ whole genome shotgun (WGS) entry which is preliminary data.</text>
</comment>
<dbReference type="AlphaFoldDB" id="A0A0E9NM54"/>
<organism evidence="2 3">
    <name type="scientific">Saitoella complicata (strain BCRC 22490 / CBS 7301 / JCM 7358 / NBRC 10748 / NRRL Y-17804)</name>
    <dbReference type="NCBI Taxonomy" id="698492"/>
    <lineage>
        <taxon>Eukaryota</taxon>
        <taxon>Fungi</taxon>
        <taxon>Dikarya</taxon>
        <taxon>Ascomycota</taxon>
        <taxon>Taphrinomycotina</taxon>
        <taxon>Taphrinomycotina incertae sedis</taxon>
        <taxon>Saitoella</taxon>
    </lineage>
</organism>
<dbReference type="Proteomes" id="UP000033140">
    <property type="component" value="Unassembled WGS sequence"/>
</dbReference>
<protein>
    <submittedName>
        <fullName evidence="2">Uncharacterized protein</fullName>
    </submittedName>
</protein>